<dbReference type="EMBL" id="BGPR01000385">
    <property type="protein sequence ID" value="GBM17227.1"/>
    <property type="molecule type" value="Genomic_DNA"/>
</dbReference>
<accession>A0A4Y2DLZ2</accession>
<dbReference type="Proteomes" id="UP000499080">
    <property type="component" value="Unassembled WGS sequence"/>
</dbReference>
<organism evidence="1 2">
    <name type="scientific">Araneus ventricosus</name>
    <name type="common">Orbweaver spider</name>
    <name type="synonym">Epeira ventricosa</name>
    <dbReference type="NCBI Taxonomy" id="182803"/>
    <lineage>
        <taxon>Eukaryota</taxon>
        <taxon>Metazoa</taxon>
        <taxon>Ecdysozoa</taxon>
        <taxon>Arthropoda</taxon>
        <taxon>Chelicerata</taxon>
        <taxon>Arachnida</taxon>
        <taxon>Araneae</taxon>
        <taxon>Araneomorphae</taxon>
        <taxon>Entelegynae</taxon>
        <taxon>Araneoidea</taxon>
        <taxon>Araneidae</taxon>
        <taxon>Araneus</taxon>
    </lineage>
</organism>
<keyword evidence="2" id="KW-1185">Reference proteome</keyword>
<name>A0A4Y2DLZ2_ARAVE</name>
<evidence type="ECO:0000313" key="2">
    <source>
        <dbReference type="Proteomes" id="UP000499080"/>
    </source>
</evidence>
<sequence>MSHYQCNTCYLQVGKVIVSISEMGNALGSGDGMIARVLMIFKAYKNLKIQLYKSSKAFDLLNCFVVVMSHYQCNICCLQADKVTVSISEMGNALGGMIFHFLVFGNKNIVTEEENGVEIFKKNIVQRFITVQNIVILRED</sequence>
<proteinExistence type="predicted"/>
<gene>
    <name evidence="1" type="ORF">AVEN_223777_1</name>
</gene>
<reference evidence="1 2" key="1">
    <citation type="journal article" date="2019" name="Sci. Rep.">
        <title>Orb-weaving spider Araneus ventricosus genome elucidates the spidroin gene catalogue.</title>
        <authorList>
            <person name="Kono N."/>
            <person name="Nakamura H."/>
            <person name="Ohtoshi R."/>
            <person name="Moran D.A.P."/>
            <person name="Shinohara A."/>
            <person name="Yoshida Y."/>
            <person name="Fujiwara M."/>
            <person name="Mori M."/>
            <person name="Tomita M."/>
            <person name="Arakawa K."/>
        </authorList>
    </citation>
    <scope>NUCLEOTIDE SEQUENCE [LARGE SCALE GENOMIC DNA]</scope>
</reference>
<comment type="caution">
    <text evidence="1">The sequence shown here is derived from an EMBL/GenBank/DDBJ whole genome shotgun (WGS) entry which is preliminary data.</text>
</comment>
<evidence type="ECO:0000313" key="1">
    <source>
        <dbReference type="EMBL" id="GBM17227.1"/>
    </source>
</evidence>
<dbReference type="AlphaFoldDB" id="A0A4Y2DLZ2"/>
<protein>
    <submittedName>
        <fullName evidence="1">Uncharacterized protein</fullName>
    </submittedName>
</protein>